<keyword evidence="4" id="KW-1185">Reference proteome</keyword>
<dbReference type="PANTHER" id="PTHR30383:SF24">
    <property type="entry name" value="THIOESTERASE 1_PROTEASE 1_LYSOPHOSPHOLIPASE L1"/>
    <property type="match status" value="1"/>
</dbReference>
<evidence type="ECO:0000313" key="3">
    <source>
        <dbReference type="EMBL" id="SBT07147.1"/>
    </source>
</evidence>
<keyword evidence="3" id="KW-0645">Protease</keyword>
<dbReference type="GO" id="GO:0008233">
    <property type="term" value="F:peptidase activity"/>
    <property type="evidence" value="ECO:0007669"/>
    <property type="project" value="UniProtKB-KW"/>
</dbReference>
<dbReference type="SUPFAM" id="SSF52266">
    <property type="entry name" value="SGNH hydrolase"/>
    <property type="match status" value="1"/>
</dbReference>
<feature type="signal peptide" evidence="1">
    <location>
        <begin position="1"/>
        <end position="24"/>
    </location>
</feature>
<evidence type="ECO:0000256" key="1">
    <source>
        <dbReference type="SAM" id="SignalP"/>
    </source>
</evidence>
<feature type="domain" description="SGNH hydrolase-type esterase" evidence="2">
    <location>
        <begin position="30"/>
        <end position="188"/>
    </location>
</feature>
<dbReference type="GO" id="GO:0006629">
    <property type="term" value="P:lipid metabolic process"/>
    <property type="evidence" value="ECO:0007669"/>
    <property type="project" value="InterPro"/>
</dbReference>
<proteinExistence type="predicted"/>
<dbReference type="InterPro" id="IPR013830">
    <property type="entry name" value="SGNH_hydro"/>
</dbReference>
<dbReference type="PANTHER" id="PTHR30383">
    <property type="entry name" value="THIOESTERASE 1/PROTEASE 1/LYSOPHOSPHOLIPASE L1"/>
    <property type="match status" value="1"/>
</dbReference>
<dbReference type="GO" id="GO:0006508">
    <property type="term" value="P:proteolysis"/>
    <property type="evidence" value="ECO:0007669"/>
    <property type="project" value="UniProtKB-KW"/>
</dbReference>
<accession>A0A1A8XRN8</accession>
<evidence type="ECO:0000313" key="4">
    <source>
        <dbReference type="Proteomes" id="UP000199169"/>
    </source>
</evidence>
<reference evidence="3 4" key="1">
    <citation type="submission" date="2016-06" db="EMBL/GenBank/DDBJ databases">
        <authorList>
            <person name="Kjaerup R.B."/>
            <person name="Dalgaard T.S."/>
            <person name="Juul-Madsen H.R."/>
        </authorList>
    </citation>
    <scope>NUCLEOTIDE SEQUENCE [LARGE SCALE GENOMIC DNA]</scope>
    <source>
        <strain evidence="3">3</strain>
    </source>
</reference>
<dbReference type="InterPro" id="IPR051532">
    <property type="entry name" value="Ester_Hydrolysis_Enzymes"/>
</dbReference>
<dbReference type="AlphaFoldDB" id="A0A1A8XRN8"/>
<dbReference type="EC" id="3.1.1.5" evidence="3"/>
<dbReference type="InterPro" id="IPR008265">
    <property type="entry name" value="Lipase_GDSL_AS"/>
</dbReference>
<sequence>MLRFPNHSCLLLAGLILLAPAAQAAKTILVFGDSLSAGYGIRQDTAWPALLAKRLHDKKLDYSVVNASISGETTSGGRARIDAALARYTPQVVIVALGANDGLRGLPVAQMRDNLMTIVANAQHNKAQVLIVGQRIPPNYGAYAVQFQQAFGEVARTSKAALVDFLLEGVATQRQLFQADNLHPTAEAQPLLLDNVWHGLAPLLK</sequence>
<keyword evidence="3" id="KW-0378">Hydrolase</keyword>
<dbReference type="Proteomes" id="UP000199169">
    <property type="component" value="Unassembled WGS sequence"/>
</dbReference>
<organism evidence="3 4">
    <name type="scientific">Candidatus Accumulibacter aalborgensis</name>
    <dbReference type="NCBI Taxonomy" id="1860102"/>
    <lineage>
        <taxon>Bacteria</taxon>
        <taxon>Pseudomonadati</taxon>
        <taxon>Pseudomonadota</taxon>
        <taxon>Betaproteobacteria</taxon>
        <taxon>Candidatus Accumulibacter</taxon>
    </lineage>
</organism>
<keyword evidence="1" id="KW-0732">Signal</keyword>
<dbReference type="GO" id="GO:0004622">
    <property type="term" value="F:phosphatidylcholine lysophospholipase activity"/>
    <property type="evidence" value="ECO:0007669"/>
    <property type="project" value="UniProtKB-EC"/>
</dbReference>
<evidence type="ECO:0000259" key="2">
    <source>
        <dbReference type="Pfam" id="PF13472"/>
    </source>
</evidence>
<dbReference type="PROSITE" id="PS01098">
    <property type="entry name" value="LIPASE_GDSL_SER"/>
    <property type="match status" value="1"/>
</dbReference>
<gene>
    <name evidence="3" type="primary">tesA</name>
    <name evidence="3" type="ORF">ACCAA_400022</name>
</gene>
<dbReference type="STRING" id="1860102.ACCAA_400022"/>
<dbReference type="EMBL" id="FLQX01000117">
    <property type="protein sequence ID" value="SBT07147.1"/>
    <property type="molecule type" value="Genomic_DNA"/>
</dbReference>
<dbReference type="CDD" id="cd01822">
    <property type="entry name" value="Lysophospholipase_L1_like"/>
    <property type="match status" value="1"/>
</dbReference>
<protein>
    <submittedName>
        <fullName evidence="3">Multifunctional acyl-CoA thioesterase I and protease I and lysophospholipase L1</fullName>
        <ecNumber evidence="3">3.1.1.5</ecNumber>
        <ecNumber evidence="3">3.1.2.-</ecNumber>
    </submittedName>
</protein>
<dbReference type="Pfam" id="PF13472">
    <property type="entry name" value="Lipase_GDSL_2"/>
    <property type="match status" value="1"/>
</dbReference>
<feature type="chain" id="PRO_5008381670" evidence="1">
    <location>
        <begin position="25"/>
        <end position="205"/>
    </location>
</feature>
<dbReference type="Gene3D" id="3.40.50.1110">
    <property type="entry name" value="SGNH hydrolase"/>
    <property type="match status" value="1"/>
</dbReference>
<name>A0A1A8XRN8_9PROT</name>
<dbReference type="EC" id="3.1.2.-" evidence="3"/>
<dbReference type="InterPro" id="IPR036514">
    <property type="entry name" value="SGNH_hydro_sf"/>
</dbReference>
<dbReference type="RefSeq" id="WP_186407543.1">
    <property type="nucleotide sequence ID" value="NZ_FLQX01000117.1"/>
</dbReference>